<protein>
    <submittedName>
        <fullName evidence="2">Adenoside deaminase/Cytosine deaminase</fullName>
    </submittedName>
    <submittedName>
        <fullName evidence="3">Adenoside_deaminase/Cytosine deaminase</fullName>
    </submittedName>
</protein>
<gene>
    <name evidence="3" type="ORF">HINF_LOCUS40734</name>
    <name evidence="2" type="ORF">HINF_LOCUS60898</name>
</gene>
<dbReference type="PROSITE" id="PS51747">
    <property type="entry name" value="CYT_DCMP_DEAMINASES_2"/>
    <property type="match status" value="1"/>
</dbReference>
<reference evidence="2" key="1">
    <citation type="submission" date="2023-06" db="EMBL/GenBank/DDBJ databases">
        <authorList>
            <person name="Kurt Z."/>
        </authorList>
    </citation>
    <scope>NUCLEOTIDE SEQUENCE</scope>
</reference>
<evidence type="ECO:0000313" key="3">
    <source>
        <dbReference type="EMBL" id="CAL6044801.1"/>
    </source>
</evidence>
<name>A0AA86REI1_9EUKA</name>
<dbReference type="SUPFAM" id="SSF53927">
    <property type="entry name" value="Cytidine deaminase-like"/>
    <property type="match status" value="1"/>
</dbReference>
<evidence type="ECO:0000313" key="2">
    <source>
        <dbReference type="EMBL" id="CAI9973253.1"/>
    </source>
</evidence>
<dbReference type="Proteomes" id="UP001642409">
    <property type="component" value="Unassembled WGS sequence"/>
</dbReference>
<proteinExistence type="predicted"/>
<evidence type="ECO:0000259" key="1">
    <source>
        <dbReference type="PROSITE" id="PS51747"/>
    </source>
</evidence>
<dbReference type="AlphaFoldDB" id="A0AA86REI1"/>
<dbReference type="Gene3D" id="3.40.140.10">
    <property type="entry name" value="Cytidine Deaminase, domain 2"/>
    <property type="match status" value="1"/>
</dbReference>
<dbReference type="InterPro" id="IPR002125">
    <property type="entry name" value="CMP_dCMP_dom"/>
</dbReference>
<keyword evidence="4" id="KW-1185">Reference proteome</keyword>
<dbReference type="GO" id="GO:0003824">
    <property type="term" value="F:catalytic activity"/>
    <property type="evidence" value="ECO:0007669"/>
    <property type="project" value="InterPro"/>
</dbReference>
<dbReference type="EMBL" id="CAXDID020000161">
    <property type="protein sequence ID" value="CAL6044801.1"/>
    <property type="molecule type" value="Genomic_DNA"/>
</dbReference>
<feature type="domain" description="CMP/dCMP-type deaminase" evidence="1">
    <location>
        <begin position="125"/>
        <end position="237"/>
    </location>
</feature>
<dbReference type="EMBL" id="CATOUU010001119">
    <property type="protein sequence ID" value="CAI9973253.1"/>
    <property type="molecule type" value="Genomic_DNA"/>
</dbReference>
<accession>A0AA86REI1</accession>
<sequence length="253" mass="28896">MKFVVPDSWCSVESAYYAKIIDRKLTASILSFLKKNQKLTDIPEHVNRIHKFADYQLIMICTAVNLSSVNFAIIDDSEIQQASDDSFRLNQQFFVKRVELMSKMQLMSSQFSLISKITPKQISSDWNYYSASLAQQLSEKFINPPPNSPQILHNNTTLVTLNSCIDPDLNLNPAHQHPTMLLISAKQSLPLQNTHLLTDCDVVLEWEPCNMCAMALVHARAKRVFFNKFRKENGGSQIGYLDGINWNYDSFVI</sequence>
<organism evidence="2">
    <name type="scientific">Hexamita inflata</name>
    <dbReference type="NCBI Taxonomy" id="28002"/>
    <lineage>
        <taxon>Eukaryota</taxon>
        <taxon>Metamonada</taxon>
        <taxon>Diplomonadida</taxon>
        <taxon>Hexamitidae</taxon>
        <taxon>Hexamitinae</taxon>
        <taxon>Hexamita</taxon>
    </lineage>
</organism>
<dbReference type="InterPro" id="IPR016193">
    <property type="entry name" value="Cytidine_deaminase-like"/>
</dbReference>
<dbReference type="Pfam" id="PF00383">
    <property type="entry name" value="dCMP_cyt_deam_1"/>
    <property type="match status" value="1"/>
</dbReference>
<comment type="caution">
    <text evidence="2">The sequence shown here is derived from an EMBL/GenBank/DDBJ whole genome shotgun (WGS) entry which is preliminary data.</text>
</comment>
<reference evidence="3 4" key="2">
    <citation type="submission" date="2024-07" db="EMBL/GenBank/DDBJ databases">
        <authorList>
            <person name="Akdeniz Z."/>
        </authorList>
    </citation>
    <scope>NUCLEOTIDE SEQUENCE [LARGE SCALE GENOMIC DNA]</scope>
</reference>
<evidence type="ECO:0000313" key="4">
    <source>
        <dbReference type="Proteomes" id="UP001642409"/>
    </source>
</evidence>